<dbReference type="EMBL" id="LR881183">
    <property type="protein sequence ID" value="CAD5243360.1"/>
    <property type="molecule type" value="Genomic_DNA"/>
</dbReference>
<dbReference type="KEGG" id="tcq:TIRI35C_0206"/>
<keyword evidence="3" id="KW-1185">Reference proteome</keyword>
<keyword evidence="1" id="KW-0472">Membrane</keyword>
<feature type="transmembrane region" description="Helical" evidence="1">
    <location>
        <begin position="76"/>
        <end position="94"/>
    </location>
</feature>
<protein>
    <submittedName>
        <fullName evidence="2">Uncharacterized protein</fullName>
    </submittedName>
</protein>
<feature type="transmembrane region" description="Helical" evidence="1">
    <location>
        <begin position="100"/>
        <end position="121"/>
    </location>
</feature>
<sequence length="126" mass="13900">MVSMLISVLGTALIIYELLTGKRLSHSFGKALLLSLLSGAFVIVVRLMSVHPWAFEITVIRPLLKVCVDNYLCRNLLLLSALNVLYGLVGILILSRKRRAGLLTLLLIALALIPVLIKVFIQLHSL</sequence>
<proteinExistence type="predicted"/>
<feature type="transmembrane region" description="Helical" evidence="1">
    <location>
        <begin position="31"/>
        <end position="55"/>
    </location>
</feature>
<evidence type="ECO:0000313" key="3">
    <source>
        <dbReference type="Proteomes" id="UP000516304"/>
    </source>
</evidence>
<accession>A0A7G2D641</accession>
<dbReference type="Proteomes" id="UP000516304">
    <property type="component" value="Chromosome TIRI35C"/>
</dbReference>
<dbReference type="AlphaFoldDB" id="A0A7G2D641"/>
<keyword evidence="1" id="KW-1133">Transmembrane helix</keyword>
<reference evidence="2 3" key="1">
    <citation type="submission" date="2020-09" db="EMBL/GenBank/DDBJ databases">
        <authorList>
            <person name="Courtine D."/>
        </authorList>
    </citation>
    <scope>NUCLEOTIDE SEQUENCE [LARGE SCALE GENOMIC DNA]</scope>
    <source>
        <strain evidence="2 3">IRI35c</strain>
    </source>
</reference>
<keyword evidence="1" id="KW-0812">Transmembrane</keyword>
<name>A0A7G2D641_9EURY</name>
<gene>
    <name evidence="2" type="ORF">TIRI35C_0206</name>
</gene>
<evidence type="ECO:0000313" key="2">
    <source>
        <dbReference type="EMBL" id="CAD5243360.1"/>
    </source>
</evidence>
<organism evidence="2 3">
    <name type="scientific">Thermococcus camini</name>
    <dbReference type="NCBI Taxonomy" id="2016373"/>
    <lineage>
        <taxon>Archaea</taxon>
        <taxon>Methanobacteriati</taxon>
        <taxon>Methanobacteriota</taxon>
        <taxon>Thermococci</taxon>
        <taxon>Thermococcales</taxon>
        <taxon>Thermococcaceae</taxon>
        <taxon>Thermococcus</taxon>
    </lineage>
</organism>
<evidence type="ECO:0000256" key="1">
    <source>
        <dbReference type="SAM" id="Phobius"/>
    </source>
</evidence>